<keyword evidence="3" id="KW-1185">Reference proteome</keyword>
<evidence type="ECO:0000313" key="2">
    <source>
        <dbReference type="EMBL" id="TKW07991.1"/>
    </source>
</evidence>
<gene>
    <name evidence="2" type="ORF">SEVIR_7G340561v2</name>
</gene>
<dbReference type="EMBL" id="CM016558">
    <property type="protein sequence ID" value="TKW07991.1"/>
    <property type="molecule type" value="Genomic_DNA"/>
</dbReference>
<organism evidence="2 3">
    <name type="scientific">Setaria viridis</name>
    <name type="common">Green bristlegrass</name>
    <name type="synonym">Setaria italica subsp. viridis</name>
    <dbReference type="NCBI Taxonomy" id="4556"/>
    <lineage>
        <taxon>Eukaryota</taxon>
        <taxon>Viridiplantae</taxon>
        <taxon>Streptophyta</taxon>
        <taxon>Embryophyta</taxon>
        <taxon>Tracheophyta</taxon>
        <taxon>Spermatophyta</taxon>
        <taxon>Magnoliopsida</taxon>
        <taxon>Liliopsida</taxon>
        <taxon>Poales</taxon>
        <taxon>Poaceae</taxon>
        <taxon>PACMAD clade</taxon>
        <taxon>Panicoideae</taxon>
        <taxon>Panicodae</taxon>
        <taxon>Paniceae</taxon>
        <taxon>Cenchrinae</taxon>
        <taxon>Setaria</taxon>
    </lineage>
</organism>
<evidence type="ECO:0000313" key="3">
    <source>
        <dbReference type="Proteomes" id="UP000298652"/>
    </source>
</evidence>
<proteinExistence type="predicted"/>
<sequence>MPIPASSTTGGGGPSSPRSRTNHMRTRRPSSPRIRQGLGTNLSILYQDLSQGAAVFL</sequence>
<reference evidence="2" key="1">
    <citation type="submission" date="2019-03" db="EMBL/GenBank/DDBJ databases">
        <title>WGS assembly of Setaria viridis.</title>
        <authorList>
            <person name="Huang P."/>
            <person name="Jenkins J."/>
            <person name="Grimwood J."/>
            <person name="Barry K."/>
            <person name="Healey A."/>
            <person name="Mamidi S."/>
            <person name="Sreedasyam A."/>
            <person name="Shu S."/>
            <person name="Feldman M."/>
            <person name="Wu J."/>
            <person name="Yu Y."/>
            <person name="Chen C."/>
            <person name="Johnson J."/>
            <person name="Rokhsar D."/>
            <person name="Baxter I."/>
            <person name="Schmutz J."/>
            <person name="Brutnell T."/>
            <person name="Kellogg E."/>
        </authorList>
    </citation>
    <scope>NUCLEOTIDE SEQUENCE [LARGE SCALE GENOMIC DNA]</scope>
</reference>
<feature type="region of interest" description="Disordered" evidence="1">
    <location>
        <begin position="1"/>
        <end position="38"/>
    </location>
</feature>
<accession>A0A4U6TYD5</accession>
<protein>
    <submittedName>
        <fullName evidence="2">Uncharacterized protein</fullName>
    </submittedName>
</protein>
<name>A0A4U6TYD5_SETVI</name>
<dbReference type="Gramene" id="TKW07991">
    <property type="protein sequence ID" value="TKW07991"/>
    <property type="gene ID" value="SEVIR_7G340561v2"/>
</dbReference>
<dbReference type="Proteomes" id="UP000298652">
    <property type="component" value="Chromosome 7"/>
</dbReference>
<feature type="compositionally biased region" description="Basic residues" evidence="1">
    <location>
        <begin position="20"/>
        <end position="30"/>
    </location>
</feature>
<dbReference type="AlphaFoldDB" id="A0A4U6TYD5"/>
<evidence type="ECO:0000256" key="1">
    <source>
        <dbReference type="SAM" id="MobiDB-lite"/>
    </source>
</evidence>